<evidence type="ECO:0000256" key="2">
    <source>
        <dbReference type="ARBA" id="ARBA00022475"/>
    </source>
</evidence>
<evidence type="ECO:0000313" key="9">
    <source>
        <dbReference type="EMBL" id="TGG80446.1"/>
    </source>
</evidence>
<evidence type="ECO:0000313" key="10">
    <source>
        <dbReference type="Proteomes" id="UP000298111"/>
    </source>
</evidence>
<evidence type="ECO:0000256" key="4">
    <source>
        <dbReference type="ARBA" id="ARBA00022989"/>
    </source>
</evidence>
<feature type="transmembrane region" description="Helical" evidence="7">
    <location>
        <begin position="185"/>
        <end position="205"/>
    </location>
</feature>
<feature type="domain" description="MASE1" evidence="8">
    <location>
        <begin position="45"/>
        <end position="317"/>
    </location>
</feature>
<dbReference type="InterPro" id="IPR007895">
    <property type="entry name" value="MASE1"/>
</dbReference>
<dbReference type="RefSeq" id="WP_135567313.1">
    <property type="nucleotide sequence ID" value="NZ_CP103060.1"/>
</dbReference>
<feature type="region of interest" description="Disordered" evidence="6">
    <location>
        <begin position="339"/>
        <end position="358"/>
    </location>
</feature>
<dbReference type="EMBL" id="RCIY01000069">
    <property type="protein sequence ID" value="TGG80446.1"/>
    <property type="molecule type" value="Genomic_DNA"/>
</dbReference>
<keyword evidence="4 7" id="KW-1133">Transmembrane helix</keyword>
<feature type="transmembrane region" description="Helical" evidence="7">
    <location>
        <begin position="151"/>
        <end position="173"/>
    </location>
</feature>
<accession>A0A8H1LBC8</accession>
<feature type="region of interest" description="Disordered" evidence="6">
    <location>
        <begin position="1"/>
        <end position="26"/>
    </location>
</feature>
<keyword evidence="5 7" id="KW-0472">Membrane</keyword>
<evidence type="ECO:0000256" key="5">
    <source>
        <dbReference type="ARBA" id="ARBA00023136"/>
    </source>
</evidence>
<feature type="transmembrane region" description="Helical" evidence="7">
    <location>
        <begin position="217"/>
        <end position="234"/>
    </location>
</feature>
<feature type="transmembrane region" description="Helical" evidence="7">
    <location>
        <begin position="109"/>
        <end position="131"/>
    </location>
</feature>
<evidence type="ECO:0000256" key="3">
    <source>
        <dbReference type="ARBA" id="ARBA00022692"/>
    </source>
</evidence>
<comment type="caution">
    <text evidence="9">The sequence shown here is derived from an EMBL/GenBank/DDBJ whole genome shotgun (WGS) entry which is preliminary data.</text>
</comment>
<dbReference type="GeneID" id="75180769"/>
<evidence type="ECO:0000256" key="1">
    <source>
        <dbReference type="ARBA" id="ARBA00004651"/>
    </source>
</evidence>
<feature type="transmembrane region" description="Helical" evidence="7">
    <location>
        <begin position="40"/>
        <end position="60"/>
    </location>
</feature>
<protein>
    <recommendedName>
        <fullName evidence="8">MASE1 domain-containing protein</fullName>
    </recommendedName>
</protein>
<proteinExistence type="predicted"/>
<sequence length="358" mass="36855">MNDVARTPVTADRPPEPSPDPAPGPAGGGSGITVRLLAGYALRVVLIALGYYAGGLVGLLREVTVAGATVTPFWPPTGVAVACLLAFGLRVWPGVALGALLVVTGMGPLSWTALGLVAGNTLSPVLACLLLRRAGFRAQVDRLRDGVSLVFLGALLGMLVSPTVGTLMVVAGGGLSPDDFWPVWAAWWAGDAVGVLVVTPLLLALRRPGRPRDAAQIAEAAALGAATILLALVVTRSPISLLFLVYPLLVWAALRFQLVGGAVCTAVLSLCATWAATDHAGVFARQNLFEGMITLQALNGSAALTALLLAAVTAERRSTQRRIAAACEDLAEMVDVLAPQGRGPRSFPAGSRTGQRQG</sequence>
<evidence type="ECO:0000259" key="8">
    <source>
        <dbReference type="Pfam" id="PF05231"/>
    </source>
</evidence>
<dbReference type="Pfam" id="PF05231">
    <property type="entry name" value="MASE1"/>
    <property type="match status" value="1"/>
</dbReference>
<keyword evidence="3 7" id="KW-0812">Transmembrane</keyword>
<dbReference type="AlphaFoldDB" id="A0A8H1LBC8"/>
<comment type="subcellular location">
    <subcellularLocation>
        <location evidence="1">Cell membrane</location>
        <topology evidence="1">Multi-pass membrane protein</topology>
    </subcellularLocation>
</comment>
<name>A0A8H1LBC8_9ACTN</name>
<reference evidence="9 10" key="1">
    <citation type="submission" date="2018-10" db="EMBL/GenBank/DDBJ databases">
        <title>Isolation of pseudouridimycin from Streptomyces albus DSM 40763.</title>
        <authorList>
            <person name="Rosenqvist P."/>
            <person name="Metsae-Ketelae M."/>
            <person name="Virta P."/>
        </authorList>
    </citation>
    <scope>NUCLEOTIDE SEQUENCE [LARGE SCALE GENOMIC DNA]</scope>
    <source>
        <strain evidence="9 10">DSM 40763</strain>
    </source>
</reference>
<organism evidence="9 10">
    <name type="scientific">Streptomyces albus</name>
    <dbReference type="NCBI Taxonomy" id="1888"/>
    <lineage>
        <taxon>Bacteria</taxon>
        <taxon>Bacillati</taxon>
        <taxon>Actinomycetota</taxon>
        <taxon>Actinomycetes</taxon>
        <taxon>Kitasatosporales</taxon>
        <taxon>Streptomycetaceae</taxon>
        <taxon>Streptomyces</taxon>
    </lineage>
</organism>
<feature type="transmembrane region" description="Helical" evidence="7">
    <location>
        <begin position="81"/>
        <end position="103"/>
    </location>
</feature>
<dbReference type="Proteomes" id="UP000298111">
    <property type="component" value="Unassembled WGS sequence"/>
</dbReference>
<evidence type="ECO:0000256" key="6">
    <source>
        <dbReference type="SAM" id="MobiDB-lite"/>
    </source>
</evidence>
<evidence type="ECO:0000256" key="7">
    <source>
        <dbReference type="SAM" id="Phobius"/>
    </source>
</evidence>
<keyword evidence="2" id="KW-1003">Cell membrane</keyword>
<dbReference type="GO" id="GO:0005886">
    <property type="term" value="C:plasma membrane"/>
    <property type="evidence" value="ECO:0007669"/>
    <property type="project" value="UniProtKB-SubCell"/>
</dbReference>
<gene>
    <name evidence="9" type="ORF">D8771_21865</name>
</gene>
<feature type="transmembrane region" description="Helical" evidence="7">
    <location>
        <begin position="254"/>
        <end position="276"/>
    </location>
</feature>
<feature type="transmembrane region" description="Helical" evidence="7">
    <location>
        <begin position="288"/>
        <end position="312"/>
    </location>
</feature>